<organism evidence="5 6">
    <name type="scientific">Microbacterium testaceum (strain StLB037)</name>
    <dbReference type="NCBI Taxonomy" id="979556"/>
    <lineage>
        <taxon>Bacteria</taxon>
        <taxon>Bacillati</taxon>
        <taxon>Actinomycetota</taxon>
        <taxon>Actinomycetes</taxon>
        <taxon>Micrococcales</taxon>
        <taxon>Microbacteriaceae</taxon>
        <taxon>Microbacterium</taxon>
    </lineage>
</organism>
<evidence type="ECO:0000256" key="1">
    <source>
        <dbReference type="ARBA" id="ARBA00022679"/>
    </source>
</evidence>
<feature type="region of interest" description="Disordered" evidence="3">
    <location>
        <begin position="1"/>
        <end position="38"/>
    </location>
</feature>
<dbReference type="InterPro" id="IPR016181">
    <property type="entry name" value="Acyl_CoA_acyltransferase"/>
</dbReference>
<keyword evidence="2" id="KW-0012">Acyltransferase</keyword>
<dbReference type="EMBL" id="FNJN01000003">
    <property type="protein sequence ID" value="SDO94578.1"/>
    <property type="molecule type" value="Genomic_DNA"/>
</dbReference>
<dbReference type="Gene3D" id="3.40.630.30">
    <property type="match status" value="1"/>
</dbReference>
<feature type="compositionally biased region" description="Basic and acidic residues" evidence="3">
    <location>
        <begin position="1"/>
        <end position="12"/>
    </location>
</feature>
<dbReference type="PROSITE" id="PS51186">
    <property type="entry name" value="GNAT"/>
    <property type="match status" value="1"/>
</dbReference>
<proteinExistence type="predicted"/>
<dbReference type="SUPFAM" id="SSF55729">
    <property type="entry name" value="Acyl-CoA N-acyltransferases (Nat)"/>
    <property type="match status" value="1"/>
</dbReference>
<dbReference type="AlphaFoldDB" id="A0A1H0NPV0"/>
<accession>A0A1H0NPV0</accession>
<dbReference type="InterPro" id="IPR000182">
    <property type="entry name" value="GNAT_dom"/>
</dbReference>
<dbReference type="InterPro" id="IPR050832">
    <property type="entry name" value="Bact_Acetyltransf"/>
</dbReference>
<protein>
    <submittedName>
        <fullName evidence="5">Ribosomal protein S18 acetylase RimI</fullName>
    </submittedName>
</protein>
<evidence type="ECO:0000313" key="6">
    <source>
        <dbReference type="Proteomes" id="UP000186456"/>
    </source>
</evidence>
<dbReference type="PANTHER" id="PTHR43877">
    <property type="entry name" value="AMINOALKYLPHOSPHONATE N-ACETYLTRANSFERASE-RELATED-RELATED"/>
    <property type="match status" value="1"/>
</dbReference>
<keyword evidence="5" id="KW-0687">Ribonucleoprotein</keyword>
<gene>
    <name evidence="5" type="ORF">SAMN04487788_1461</name>
</gene>
<dbReference type="GO" id="GO:0016747">
    <property type="term" value="F:acyltransferase activity, transferring groups other than amino-acyl groups"/>
    <property type="evidence" value="ECO:0007669"/>
    <property type="project" value="InterPro"/>
</dbReference>
<dbReference type="PANTHER" id="PTHR43877:SF2">
    <property type="entry name" value="AMINOALKYLPHOSPHONATE N-ACETYLTRANSFERASE-RELATED"/>
    <property type="match status" value="1"/>
</dbReference>
<evidence type="ECO:0000256" key="3">
    <source>
        <dbReference type="SAM" id="MobiDB-lite"/>
    </source>
</evidence>
<evidence type="ECO:0000259" key="4">
    <source>
        <dbReference type="PROSITE" id="PS51186"/>
    </source>
</evidence>
<keyword evidence="1" id="KW-0808">Transferase</keyword>
<name>A0A1H0NPV0_MICTS</name>
<keyword evidence="5" id="KW-0689">Ribosomal protein</keyword>
<dbReference type="GO" id="GO:0005840">
    <property type="term" value="C:ribosome"/>
    <property type="evidence" value="ECO:0007669"/>
    <property type="project" value="UniProtKB-KW"/>
</dbReference>
<dbReference type="Proteomes" id="UP000186456">
    <property type="component" value="Unassembled WGS sequence"/>
</dbReference>
<reference evidence="5 6" key="1">
    <citation type="submission" date="2016-10" db="EMBL/GenBank/DDBJ databases">
        <authorList>
            <person name="de Groot N.N."/>
        </authorList>
    </citation>
    <scope>NUCLEOTIDE SEQUENCE [LARGE SCALE GENOMIC DNA]</scope>
    <source>
        <strain evidence="5 6">StLB037</strain>
    </source>
</reference>
<sequence>MREHRPTGDTRRQRPVRQPQPDPGGTRPAPCTHGRGAGVTIGVRRVRAGEGARVCELRLRAVSDPVASIAFLTTREQELEREPAFWDERAAGGASGGSTAMFVAEDGDTWVGSVTVLVRRAGEIDHTGRRLPHGRADVVGVYVAPEARGSGAIDALLDAAARWTAEQGFETLSLDVHVDNHRAQAVYRRAGFVATGETFTGPIGAELAMGRSLRRL</sequence>
<evidence type="ECO:0000256" key="2">
    <source>
        <dbReference type="ARBA" id="ARBA00023315"/>
    </source>
</evidence>
<evidence type="ECO:0000313" key="5">
    <source>
        <dbReference type="EMBL" id="SDO94578.1"/>
    </source>
</evidence>
<dbReference type="Pfam" id="PF00583">
    <property type="entry name" value="Acetyltransf_1"/>
    <property type="match status" value="1"/>
</dbReference>
<feature type="domain" description="N-acetyltransferase" evidence="4">
    <location>
        <begin position="41"/>
        <end position="214"/>
    </location>
</feature>